<feature type="compositionally biased region" description="Low complexity" evidence="1">
    <location>
        <begin position="164"/>
        <end position="182"/>
    </location>
</feature>
<evidence type="ECO:0000313" key="3">
    <source>
        <dbReference type="Proteomes" id="UP001215598"/>
    </source>
</evidence>
<keyword evidence="3" id="KW-1185">Reference proteome</keyword>
<proteinExistence type="predicted"/>
<feature type="region of interest" description="Disordered" evidence="1">
    <location>
        <begin position="145"/>
        <end position="191"/>
    </location>
</feature>
<organism evidence="2 3">
    <name type="scientific">Mycena metata</name>
    <dbReference type="NCBI Taxonomy" id="1033252"/>
    <lineage>
        <taxon>Eukaryota</taxon>
        <taxon>Fungi</taxon>
        <taxon>Dikarya</taxon>
        <taxon>Basidiomycota</taxon>
        <taxon>Agaricomycotina</taxon>
        <taxon>Agaricomycetes</taxon>
        <taxon>Agaricomycetidae</taxon>
        <taxon>Agaricales</taxon>
        <taxon>Marasmiineae</taxon>
        <taxon>Mycenaceae</taxon>
        <taxon>Mycena</taxon>
    </lineage>
</organism>
<evidence type="ECO:0000256" key="1">
    <source>
        <dbReference type="SAM" id="MobiDB-lite"/>
    </source>
</evidence>
<name>A0AAD7KI08_9AGAR</name>
<comment type="caution">
    <text evidence="2">The sequence shown here is derived from an EMBL/GenBank/DDBJ whole genome shotgun (WGS) entry which is preliminary data.</text>
</comment>
<accession>A0AAD7KI08</accession>
<reference evidence="2" key="1">
    <citation type="submission" date="2023-03" db="EMBL/GenBank/DDBJ databases">
        <title>Massive genome expansion in bonnet fungi (Mycena s.s.) driven by repeated elements and novel gene families across ecological guilds.</title>
        <authorList>
            <consortium name="Lawrence Berkeley National Laboratory"/>
            <person name="Harder C.B."/>
            <person name="Miyauchi S."/>
            <person name="Viragh M."/>
            <person name="Kuo A."/>
            <person name="Thoen E."/>
            <person name="Andreopoulos B."/>
            <person name="Lu D."/>
            <person name="Skrede I."/>
            <person name="Drula E."/>
            <person name="Henrissat B."/>
            <person name="Morin E."/>
            <person name="Kohler A."/>
            <person name="Barry K."/>
            <person name="LaButti K."/>
            <person name="Morin E."/>
            <person name="Salamov A."/>
            <person name="Lipzen A."/>
            <person name="Mereny Z."/>
            <person name="Hegedus B."/>
            <person name="Baldrian P."/>
            <person name="Stursova M."/>
            <person name="Weitz H."/>
            <person name="Taylor A."/>
            <person name="Grigoriev I.V."/>
            <person name="Nagy L.G."/>
            <person name="Martin F."/>
            <person name="Kauserud H."/>
        </authorList>
    </citation>
    <scope>NUCLEOTIDE SEQUENCE</scope>
    <source>
        <strain evidence="2">CBHHK182m</strain>
    </source>
</reference>
<protein>
    <submittedName>
        <fullName evidence="2">Uncharacterized protein</fullName>
    </submittedName>
</protein>
<gene>
    <name evidence="2" type="ORF">B0H16DRAFT_20971</name>
</gene>
<dbReference type="Proteomes" id="UP001215598">
    <property type="component" value="Unassembled WGS sequence"/>
</dbReference>
<sequence>MVKSFSNPQHFTHAADGWLCTVCNSQHAHMNIHAAIRHERSAQHARMVQESNMWWNPSSEDAAISWLPASHDADVWNAPLEEDPPLTKEELQMREHQYHVERVADFVPYWIKMCNSSSNGEELRLEPFLNTLQDVSHSWLPPTNPWAQATGSGGWGDRGGDTGRWGVDPAAAKSASSGSARGSRTHTGSLTAASSVPATGYAFVENFARQESVTDVERKRRMHMFFEMPTNEKVKKIDEIVRYLQSASV</sequence>
<dbReference type="EMBL" id="JARKIB010000001">
    <property type="protein sequence ID" value="KAJ7786173.1"/>
    <property type="molecule type" value="Genomic_DNA"/>
</dbReference>
<evidence type="ECO:0000313" key="2">
    <source>
        <dbReference type="EMBL" id="KAJ7786173.1"/>
    </source>
</evidence>
<dbReference type="AlphaFoldDB" id="A0AAD7KI08"/>